<evidence type="ECO:0000313" key="2">
    <source>
        <dbReference type="EMBL" id="MEE4542481.1"/>
    </source>
</evidence>
<feature type="region of interest" description="Disordered" evidence="1">
    <location>
        <begin position="182"/>
        <end position="202"/>
    </location>
</feature>
<dbReference type="InterPro" id="IPR045754">
    <property type="entry name" value="DUF6182"/>
</dbReference>
<dbReference type="EMBL" id="JAZEWV010000006">
    <property type="protein sequence ID" value="MEE4542481.1"/>
    <property type="molecule type" value="Genomic_DNA"/>
</dbReference>
<keyword evidence="3" id="KW-1185">Reference proteome</keyword>
<accession>A0ABU7P9J6</accession>
<feature type="compositionally biased region" description="Low complexity" evidence="1">
    <location>
        <begin position="182"/>
        <end position="192"/>
    </location>
</feature>
<feature type="compositionally biased region" description="Low complexity" evidence="1">
    <location>
        <begin position="10"/>
        <end position="46"/>
    </location>
</feature>
<gene>
    <name evidence="2" type="ORF">V2S66_10960</name>
</gene>
<protein>
    <submittedName>
        <fullName evidence="2">DUF6182 family protein</fullName>
    </submittedName>
</protein>
<reference evidence="2 3" key="1">
    <citation type="submission" date="2023-12" db="EMBL/GenBank/DDBJ databases">
        <title>Streptomyces sp. V4-01.</title>
        <authorList>
            <person name="Somphong A."/>
            <person name="Phongsopitanun W."/>
        </authorList>
    </citation>
    <scope>NUCLEOTIDE SEQUENCE [LARGE SCALE GENOMIC DNA]</scope>
    <source>
        <strain evidence="2 3">V4-01</strain>
    </source>
</reference>
<proteinExistence type="predicted"/>
<comment type="caution">
    <text evidence="2">The sequence shown here is derived from an EMBL/GenBank/DDBJ whole genome shotgun (WGS) entry which is preliminary data.</text>
</comment>
<organism evidence="2 3">
    <name type="scientific">Actinacidiphila polyblastidii</name>
    <dbReference type="NCBI Taxonomy" id="3110430"/>
    <lineage>
        <taxon>Bacteria</taxon>
        <taxon>Bacillati</taxon>
        <taxon>Actinomycetota</taxon>
        <taxon>Actinomycetes</taxon>
        <taxon>Kitasatosporales</taxon>
        <taxon>Streptomycetaceae</taxon>
        <taxon>Actinacidiphila</taxon>
    </lineage>
</organism>
<sequence>MSAPPRPEAGRTAADRAAAGGTGSARTGALPSAGSPSAAIAAGSEPGQARLRELFAARARRVGREPVTGPAPDGASESPVLVLLRSLDLAELVGGVRQFAAGLGEEEAADWERSWTLTRFLFGNPANLAARLPVRTVAPGGSAAWLGPFAEGRLPGPCRLLKPLNGRLPRLPATVACPAVPADGPSPGASSAPGPPPAATPRGRRLHVAVRGLGLVEYLVHLHHTLAEAVLLGLLRPDEPLVLTHCQDIDGTTASREPGYARVHFRDGDPDRLRLYTWLDPKEGNL</sequence>
<evidence type="ECO:0000256" key="1">
    <source>
        <dbReference type="SAM" id="MobiDB-lite"/>
    </source>
</evidence>
<dbReference type="Pfam" id="PF19680">
    <property type="entry name" value="DUF6182"/>
    <property type="match status" value="1"/>
</dbReference>
<dbReference type="Proteomes" id="UP001344658">
    <property type="component" value="Unassembled WGS sequence"/>
</dbReference>
<feature type="region of interest" description="Disordered" evidence="1">
    <location>
        <begin position="1"/>
        <end position="46"/>
    </location>
</feature>
<evidence type="ECO:0000313" key="3">
    <source>
        <dbReference type="Proteomes" id="UP001344658"/>
    </source>
</evidence>
<dbReference type="RefSeq" id="WP_330794410.1">
    <property type="nucleotide sequence ID" value="NZ_JAZEWV010000006.1"/>
</dbReference>
<name>A0ABU7P9J6_9ACTN</name>